<protein>
    <submittedName>
        <fullName evidence="2">ABC transporter permease</fullName>
    </submittedName>
</protein>
<dbReference type="Proteomes" id="UP001597267">
    <property type="component" value="Unassembled WGS sequence"/>
</dbReference>
<name>A0ABW4J404_9LACO</name>
<keyword evidence="1" id="KW-1133">Transmembrane helix</keyword>
<dbReference type="EMBL" id="JBHTOP010000002">
    <property type="protein sequence ID" value="MFD1670648.1"/>
    <property type="molecule type" value="Genomic_DNA"/>
</dbReference>
<keyword evidence="3" id="KW-1185">Reference proteome</keyword>
<dbReference type="InterPro" id="IPR010540">
    <property type="entry name" value="CmpB_TMEM229"/>
</dbReference>
<dbReference type="Pfam" id="PF06541">
    <property type="entry name" value="ABC_trans_CmpB"/>
    <property type="match status" value="1"/>
</dbReference>
<feature type="transmembrane region" description="Helical" evidence="1">
    <location>
        <begin position="120"/>
        <end position="140"/>
    </location>
</feature>
<accession>A0ABW4J404</accession>
<feature type="transmembrane region" description="Helical" evidence="1">
    <location>
        <begin position="80"/>
        <end position="99"/>
    </location>
</feature>
<organism evidence="2 3">
    <name type="scientific">Agrilactobacillus yilanensis</name>
    <dbReference type="NCBI Taxonomy" id="2485997"/>
    <lineage>
        <taxon>Bacteria</taxon>
        <taxon>Bacillati</taxon>
        <taxon>Bacillota</taxon>
        <taxon>Bacilli</taxon>
        <taxon>Lactobacillales</taxon>
        <taxon>Lactobacillaceae</taxon>
        <taxon>Agrilactobacillus</taxon>
    </lineage>
</organism>
<evidence type="ECO:0000256" key="1">
    <source>
        <dbReference type="SAM" id="Phobius"/>
    </source>
</evidence>
<proteinExistence type="predicted"/>
<evidence type="ECO:0000313" key="2">
    <source>
        <dbReference type="EMBL" id="MFD1670648.1"/>
    </source>
</evidence>
<keyword evidence="1" id="KW-0472">Membrane</keyword>
<comment type="caution">
    <text evidence="2">The sequence shown here is derived from an EMBL/GenBank/DDBJ whole genome shotgun (WGS) entry which is preliminary data.</text>
</comment>
<sequence>MTSHAQILLQAEQAFSNWVLFFFAYAFIGWIWESCYVSVKQKHWINSGFLIGPFIPVYGFSITAVLAIVQPFEQNIWELYLTGVIVITVIEFITSWGMEKLFHARWWDYSKVPLNINGRVAIPVSLFWGIGVVAIVKLIHPLVSAWVSHISIRYGLFASIFFIAVIMFDLGFTLANLTAFRQATEKIGKNIDERKEKLRTDLASANAQLEDSIAWLRSFREDQESDRALPKINFVQRRLLKSFPTLRLNDTKTKPKDINQLVELFRQREKDRKNDLKK</sequence>
<feature type="transmembrane region" description="Helical" evidence="1">
    <location>
        <begin position="15"/>
        <end position="32"/>
    </location>
</feature>
<feature type="transmembrane region" description="Helical" evidence="1">
    <location>
        <begin position="152"/>
        <end position="177"/>
    </location>
</feature>
<keyword evidence="1" id="KW-0812">Transmembrane</keyword>
<evidence type="ECO:0000313" key="3">
    <source>
        <dbReference type="Proteomes" id="UP001597267"/>
    </source>
</evidence>
<gene>
    <name evidence="2" type="ORF">ACFQ5M_00915</name>
</gene>
<dbReference type="RefSeq" id="WP_125712472.1">
    <property type="nucleotide sequence ID" value="NZ_JBHTOP010000002.1"/>
</dbReference>
<reference evidence="3" key="1">
    <citation type="journal article" date="2019" name="Int. J. Syst. Evol. Microbiol.">
        <title>The Global Catalogue of Microorganisms (GCM) 10K type strain sequencing project: providing services to taxonomists for standard genome sequencing and annotation.</title>
        <authorList>
            <consortium name="The Broad Institute Genomics Platform"/>
            <consortium name="The Broad Institute Genome Sequencing Center for Infectious Disease"/>
            <person name="Wu L."/>
            <person name="Ma J."/>
        </authorList>
    </citation>
    <scope>NUCLEOTIDE SEQUENCE [LARGE SCALE GENOMIC DNA]</scope>
    <source>
        <strain evidence="3">CCM 8896</strain>
    </source>
</reference>
<feature type="transmembrane region" description="Helical" evidence="1">
    <location>
        <begin position="44"/>
        <end position="68"/>
    </location>
</feature>